<dbReference type="Pfam" id="PF21758">
    <property type="entry name" value="PAC_bac"/>
    <property type="match status" value="1"/>
</dbReference>
<dbReference type="Proteomes" id="UP000004830">
    <property type="component" value="Unassembled WGS sequence"/>
</dbReference>
<dbReference type="GeneID" id="97128238"/>
<dbReference type="eggNOG" id="COG1443">
    <property type="taxonomic scope" value="Bacteria"/>
</dbReference>
<dbReference type="RefSeq" id="WP_009140753.1">
    <property type="nucleotide sequence ID" value="NZ_JH126468.1"/>
</dbReference>
<feature type="domain" description="Prenylated flavin chaperone LpdD-like" evidence="1">
    <location>
        <begin position="12"/>
        <end position="118"/>
    </location>
</feature>
<name>G1WHG8_9ACTN</name>
<evidence type="ECO:0000313" key="3">
    <source>
        <dbReference type="Proteomes" id="UP000004830"/>
    </source>
</evidence>
<comment type="caution">
    <text evidence="2">The sequence shown here is derived from an EMBL/GenBank/DDBJ whole genome shotgun (WGS) entry which is preliminary data.</text>
</comment>
<sequence>MVLVDEVRVDDGPYSIVAQMVVMPRGITVTAVSPNYAHLGATAQAIPRPESDRTATVSLLCVPCHRDEIPAHDIAAALATRFRVPCAASVGLHVERATEKDLRLMMGSVRTLIDRLVDCGERAFREMGQR</sequence>
<organism evidence="2 3">
    <name type="scientific">Collinsella tanakaei YIT 12063</name>
    <dbReference type="NCBI Taxonomy" id="742742"/>
    <lineage>
        <taxon>Bacteria</taxon>
        <taxon>Bacillati</taxon>
        <taxon>Actinomycetota</taxon>
        <taxon>Coriobacteriia</taxon>
        <taxon>Coriobacteriales</taxon>
        <taxon>Coriobacteriaceae</taxon>
        <taxon>Collinsella</taxon>
    </lineage>
</organism>
<evidence type="ECO:0000259" key="1">
    <source>
        <dbReference type="Pfam" id="PF21758"/>
    </source>
</evidence>
<dbReference type="HOGENOM" id="CLU_1934447_0_0_11"/>
<dbReference type="STRING" id="742742.HMPREF9452_00718"/>
<protein>
    <recommendedName>
        <fullName evidence="1">Prenylated flavin chaperone LpdD-like domain-containing protein</fullName>
    </recommendedName>
</protein>
<dbReference type="AlphaFoldDB" id="G1WHG8"/>
<keyword evidence="3" id="KW-1185">Reference proteome</keyword>
<dbReference type="EMBL" id="ADLS01000009">
    <property type="protein sequence ID" value="EGX67016.1"/>
    <property type="molecule type" value="Genomic_DNA"/>
</dbReference>
<dbReference type="InterPro" id="IPR048844">
    <property type="entry name" value="LpdD_chaperone-like"/>
</dbReference>
<accession>G1WHG8</accession>
<proteinExistence type="predicted"/>
<reference evidence="2 3" key="1">
    <citation type="submission" date="2011-06" db="EMBL/GenBank/DDBJ databases">
        <title>The Genome Sequence of Collinsella tanakaei YIT 12063.</title>
        <authorList>
            <consortium name="The Broad Institute Genome Sequencing Platform"/>
            <person name="Earl A."/>
            <person name="Ward D."/>
            <person name="Feldgarden M."/>
            <person name="Gevers D."/>
            <person name="Morotomi M."/>
            <person name="Young S.K."/>
            <person name="Zeng Q."/>
            <person name="Gargeya S."/>
            <person name="Fitzgerald M."/>
            <person name="Haas B."/>
            <person name="Abouelleil A."/>
            <person name="Alvarado L."/>
            <person name="Arachchi H.M."/>
            <person name="Berlin A."/>
            <person name="Brown A."/>
            <person name="Chapman S.B."/>
            <person name="Chen Z."/>
            <person name="Dunbar C."/>
            <person name="Freedman E."/>
            <person name="Gearin G."/>
            <person name="Gellesch M."/>
            <person name="Goldberg J."/>
            <person name="Griggs A."/>
            <person name="Gujja S."/>
            <person name="Heiman D."/>
            <person name="Howarth C."/>
            <person name="Larson L."/>
            <person name="Lui A."/>
            <person name="MacDonald P.J.P."/>
            <person name="Mehta T."/>
            <person name="Montmayeur A."/>
            <person name="Murphy C."/>
            <person name="Neiman D."/>
            <person name="Pearson M."/>
            <person name="Priest M."/>
            <person name="Roberts A."/>
            <person name="Saif S."/>
            <person name="Shea T."/>
            <person name="Shenoy N."/>
            <person name="Sisk P."/>
            <person name="Stolte C."/>
            <person name="Sykes S."/>
            <person name="Wortman J."/>
            <person name="Nusbaum C."/>
            <person name="Birren B."/>
        </authorList>
    </citation>
    <scope>NUCLEOTIDE SEQUENCE [LARGE SCALE GENOMIC DNA]</scope>
    <source>
        <strain evidence="2 3">YIT 12063</strain>
    </source>
</reference>
<gene>
    <name evidence="2" type="ORF">HMPREF9452_00718</name>
</gene>
<evidence type="ECO:0000313" key="2">
    <source>
        <dbReference type="EMBL" id="EGX67016.1"/>
    </source>
</evidence>